<reference evidence="3 4" key="1">
    <citation type="submission" date="2024-04" db="EMBL/GenBank/DDBJ databases">
        <title>Draft genome sequence of Pseudoxanthomonas putridarboris WD12.</title>
        <authorList>
            <person name="Oh J."/>
        </authorList>
    </citation>
    <scope>NUCLEOTIDE SEQUENCE [LARGE SCALE GENOMIC DNA]</scope>
    <source>
        <strain evidence="3 4">WD12</strain>
    </source>
</reference>
<comment type="caution">
    <text evidence="3">The sequence shown here is derived from an EMBL/GenBank/DDBJ whole genome shotgun (WGS) entry which is preliminary data.</text>
</comment>
<gene>
    <name evidence="3" type="ORF">AAD027_07970</name>
</gene>
<evidence type="ECO:0000259" key="2">
    <source>
        <dbReference type="Pfam" id="PF00582"/>
    </source>
</evidence>
<feature type="domain" description="UspA" evidence="2">
    <location>
        <begin position="2"/>
        <end position="141"/>
    </location>
</feature>
<keyword evidence="4" id="KW-1185">Reference proteome</keyword>
<feature type="domain" description="UspA" evidence="2">
    <location>
        <begin position="148"/>
        <end position="288"/>
    </location>
</feature>
<protein>
    <submittedName>
        <fullName evidence="3">Universal stress protein</fullName>
    </submittedName>
</protein>
<dbReference type="RefSeq" id="WP_341725496.1">
    <property type="nucleotide sequence ID" value="NZ_JBBWWT010000003.1"/>
</dbReference>
<evidence type="ECO:0000313" key="4">
    <source>
        <dbReference type="Proteomes" id="UP001459204"/>
    </source>
</evidence>
<comment type="similarity">
    <text evidence="1">Belongs to the universal stress protein A family.</text>
</comment>
<dbReference type="PRINTS" id="PR01438">
    <property type="entry name" value="UNVRSLSTRESS"/>
</dbReference>
<dbReference type="CDD" id="cd00293">
    <property type="entry name" value="USP-like"/>
    <property type="match status" value="2"/>
</dbReference>
<dbReference type="InterPro" id="IPR006016">
    <property type="entry name" value="UspA"/>
</dbReference>
<organism evidence="3 4">
    <name type="scientific">Pseudoxanthomonas putridarboris</name>
    <dbReference type="NCBI Taxonomy" id="752605"/>
    <lineage>
        <taxon>Bacteria</taxon>
        <taxon>Pseudomonadati</taxon>
        <taxon>Pseudomonadota</taxon>
        <taxon>Gammaproteobacteria</taxon>
        <taxon>Lysobacterales</taxon>
        <taxon>Lysobacteraceae</taxon>
        <taxon>Pseudoxanthomonas</taxon>
    </lineage>
</organism>
<dbReference type="Gene3D" id="3.40.50.620">
    <property type="entry name" value="HUPs"/>
    <property type="match status" value="2"/>
</dbReference>
<dbReference type="InterPro" id="IPR014729">
    <property type="entry name" value="Rossmann-like_a/b/a_fold"/>
</dbReference>
<proteinExistence type="inferred from homology"/>
<dbReference type="EMBL" id="JBBWWT010000003">
    <property type="protein sequence ID" value="MEL1264304.1"/>
    <property type="molecule type" value="Genomic_DNA"/>
</dbReference>
<dbReference type="SUPFAM" id="SSF52402">
    <property type="entry name" value="Adenine nucleotide alpha hydrolases-like"/>
    <property type="match status" value="2"/>
</dbReference>
<dbReference type="PANTHER" id="PTHR46268:SF6">
    <property type="entry name" value="UNIVERSAL STRESS PROTEIN UP12"/>
    <property type="match status" value="1"/>
</dbReference>
<dbReference type="Pfam" id="PF00582">
    <property type="entry name" value="Usp"/>
    <property type="match status" value="2"/>
</dbReference>
<dbReference type="PANTHER" id="PTHR46268">
    <property type="entry name" value="STRESS RESPONSE PROTEIN NHAX"/>
    <property type="match status" value="1"/>
</dbReference>
<evidence type="ECO:0000256" key="1">
    <source>
        <dbReference type="ARBA" id="ARBA00008791"/>
    </source>
</evidence>
<sequence length="292" mass="31145">MDTIVAALDLETGTDAVLARAIQLATAHAARLLVLHVIEAEPLSQVAALSGRSESDLQEELERQAFSTIEPLLVESGRTWRADAHIEFGAPHEVIARIAGEQNAAVVVIGPGKGRSLKEKVLGSTADRVIRTAAVPVLVVRKASAEPYRQVVAAVDFSPQSAVAVKEARRLVPEAALQLVHAVDIPPAFEQAMLRAGTSQVEMQRYRLARIDKARRDLAAFVRDVAGAGKIDTRVVHGRAGPALVRLSKGRRVDLVVMGPHGQGRLPHALLGSVTQRVLKESGCDVLVAGGR</sequence>
<name>A0ABU9J087_9GAMM</name>
<accession>A0ABU9J087</accession>
<dbReference type="InterPro" id="IPR006015">
    <property type="entry name" value="Universal_stress_UspA"/>
</dbReference>
<evidence type="ECO:0000313" key="3">
    <source>
        <dbReference type="EMBL" id="MEL1264304.1"/>
    </source>
</evidence>
<dbReference type="Proteomes" id="UP001459204">
    <property type="component" value="Unassembled WGS sequence"/>
</dbReference>